<dbReference type="Pfam" id="PF08696">
    <property type="entry name" value="Dna2"/>
    <property type="match status" value="1"/>
</dbReference>
<keyword evidence="3 19" id="KW-0004">4Fe-4S</keyword>
<comment type="similarity">
    <text evidence="2 19">Belongs to the DNA2/NAM7 helicase family.</text>
</comment>
<dbReference type="EMBL" id="JXLN01015662">
    <property type="protein sequence ID" value="KPM10745.1"/>
    <property type="molecule type" value="Genomic_DNA"/>
</dbReference>
<dbReference type="GO" id="GO:0005524">
    <property type="term" value="F:ATP binding"/>
    <property type="evidence" value="ECO:0007669"/>
    <property type="project" value="UniProtKB-UniRule"/>
</dbReference>
<keyword evidence="16 19" id="KW-0539">Nucleus</keyword>
<evidence type="ECO:0000256" key="20">
    <source>
        <dbReference type="SAM" id="MobiDB-lite"/>
    </source>
</evidence>
<evidence type="ECO:0000313" key="24">
    <source>
        <dbReference type="EMBL" id="KPM10745.1"/>
    </source>
</evidence>
<keyword evidence="19" id="KW-0158">Chromosome</keyword>
<feature type="compositionally biased region" description="Low complexity" evidence="20">
    <location>
        <begin position="839"/>
        <end position="861"/>
    </location>
</feature>
<accession>A0A132AJI7</accession>
<organism evidence="24 25">
    <name type="scientific">Sarcoptes scabiei</name>
    <name type="common">Itch mite</name>
    <name type="synonym">Acarus scabiei</name>
    <dbReference type="NCBI Taxonomy" id="52283"/>
    <lineage>
        <taxon>Eukaryota</taxon>
        <taxon>Metazoa</taxon>
        <taxon>Ecdysozoa</taxon>
        <taxon>Arthropoda</taxon>
        <taxon>Chelicerata</taxon>
        <taxon>Arachnida</taxon>
        <taxon>Acari</taxon>
        <taxon>Acariformes</taxon>
        <taxon>Sarcoptiformes</taxon>
        <taxon>Astigmata</taxon>
        <taxon>Psoroptidia</taxon>
        <taxon>Sarcoptoidea</taxon>
        <taxon>Sarcoptidae</taxon>
        <taxon>Sarcoptinae</taxon>
        <taxon>Sarcoptes</taxon>
    </lineage>
</organism>
<evidence type="ECO:0000256" key="16">
    <source>
        <dbReference type="ARBA" id="ARBA00023242"/>
    </source>
</evidence>
<comment type="catalytic activity">
    <reaction evidence="18 19">
        <text>ATP + H2O = ADP + phosphate + H(+)</text>
        <dbReference type="Rhea" id="RHEA:13065"/>
        <dbReference type="ChEBI" id="CHEBI:15377"/>
        <dbReference type="ChEBI" id="CHEBI:15378"/>
        <dbReference type="ChEBI" id="CHEBI:30616"/>
        <dbReference type="ChEBI" id="CHEBI:43474"/>
        <dbReference type="ChEBI" id="CHEBI:456216"/>
        <dbReference type="EC" id="3.6.4.12"/>
    </reaction>
</comment>
<gene>
    <name evidence="24" type="ORF">QR98_0093060</name>
</gene>
<keyword evidence="12 19" id="KW-0408">Iron</keyword>
<dbReference type="SUPFAM" id="SSF52540">
    <property type="entry name" value="P-loop containing nucleoside triphosphate hydrolases"/>
    <property type="match status" value="1"/>
</dbReference>
<dbReference type="GO" id="GO:0005694">
    <property type="term" value="C:chromosome"/>
    <property type="evidence" value="ECO:0007669"/>
    <property type="project" value="UniProtKB-SubCell"/>
</dbReference>
<dbReference type="GO" id="GO:0005634">
    <property type="term" value="C:nucleus"/>
    <property type="evidence" value="ECO:0007669"/>
    <property type="project" value="UniProtKB-SubCell"/>
</dbReference>
<dbReference type="GO" id="GO:0005737">
    <property type="term" value="C:cytoplasm"/>
    <property type="evidence" value="ECO:0007669"/>
    <property type="project" value="TreeGrafter"/>
</dbReference>
<comment type="cofactor">
    <cofactor evidence="1">
        <name>[4Fe-4S] cluster</name>
        <dbReference type="ChEBI" id="CHEBI:49883"/>
    </cofactor>
</comment>
<evidence type="ECO:0000256" key="8">
    <source>
        <dbReference type="ARBA" id="ARBA00022763"/>
    </source>
</evidence>
<comment type="function">
    <text evidence="19">Key enzyme involved in DNA replication and DNA repair. Involved in Okazaki fragments processing by cleaving long flaps that escape FEN1: flaps that are longer than 27 nucleotides are coated by replication protein A complex (RPA), leading to recruit DNA2 which cleaves the flap until it is too short to bind RPA and becomes a substrate for FEN1. Also involved in 5'-end resection of DNA during double-strand break (DSB) repair by mediating the cleavage of 5'-ssDNA.</text>
</comment>
<name>A0A132AJI7_SARSC</name>
<evidence type="ECO:0000256" key="6">
    <source>
        <dbReference type="ARBA" id="ARBA00022723"/>
    </source>
</evidence>
<dbReference type="EC" id="3.6.4.12" evidence="19"/>
<dbReference type="OrthoDB" id="306218at2759"/>
<comment type="subcellular location">
    <subcellularLocation>
        <location evidence="19">Nucleus</location>
    </subcellularLocation>
    <subcellularLocation>
        <location evidence="19">Chromosome</location>
    </subcellularLocation>
</comment>
<dbReference type="GO" id="GO:0003677">
    <property type="term" value="F:DNA binding"/>
    <property type="evidence" value="ECO:0007669"/>
    <property type="project" value="UniProtKB-UniRule"/>
</dbReference>
<proteinExistence type="inferred from homology"/>
<keyword evidence="4 19" id="KW-0235">DNA replication</keyword>
<evidence type="ECO:0000256" key="11">
    <source>
        <dbReference type="ARBA" id="ARBA00022840"/>
    </source>
</evidence>
<evidence type="ECO:0000259" key="22">
    <source>
        <dbReference type="Pfam" id="PF13086"/>
    </source>
</evidence>
<feature type="region of interest" description="Disordered" evidence="20">
    <location>
        <begin position="839"/>
        <end position="865"/>
    </location>
</feature>
<evidence type="ECO:0000256" key="4">
    <source>
        <dbReference type="ARBA" id="ARBA00022705"/>
    </source>
</evidence>
<feature type="domain" description="DNA replication factor Dna2 N-terminal" evidence="21">
    <location>
        <begin position="1"/>
        <end position="156"/>
    </location>
</feature>
<dbReference type="PANTHER" id="PTHR10887">
    <property type="entry name" value="DNA2/NAM7 HELICASE FAMILY"/>
    <property type="match status" value="1"/>
</dbReference>
<evidence type="ECO:0000256" key="15">
    <source>
        <dbReference type="ARBA" id="ARBA00023204"/>
    </source>
</evidence>
<feature type="domain" description="DNA2/NAM7 helicase helicase" evidence="22">
    <location>
        <begin position="528"/>
        <end position="627"/>
    </location>
</feature>
<dbReference type="InterPro" id="IPR014808">
    <property type="entry name" value="DNA_replication_fac_Dna2_N"/>
</dbReference>
<evidence type="ECO:0000256" key="10">
    <source>
        <dbReference type="ARBA" id="ARBA00022806"/>
    </source>
</evidence>
<dbReference type="Gene3D" id="3.90.320.10">
    <property type="match status" value="1"/>
</dbReference>
<dbReference type="GO" id="GO:0071932">
    <property type="term" value="P:replication fork reversal"/>
    <property type="evidence" value="ECO:0007669"/>
    <property type="project" value="TreeGrafter"/>
</dbReference>
<evidence type="ECO:0000256" key="9">
    <source>
        <dbReference type="ARBA" id="ARBA00022801"/>
    </source>
</evidence>
<evidence type="ECO:0000256" key="3">
    <source>
        <dbReference type="ARBA" id="ARBA00022485"/>
    </source>
</evidence>
<dbReference type="AlphaFoldDB" id="A0A132AJI7"/>
<dbReference type="GO" id="GO:0051539">
    <property type="term" value="F:4 iron, 4 sulfur cluster binding"/>
    <property type="evidence" value="ECO:0007669"/>
    <property type="project" value="UniProtKB-UniRule"/>
</dbReference>
<reference evidence="24 25" key="1">
    <citation type="journal article" date="2015" name="Parasit. Vectors">
        <title>Draft genome of the scabies mite.</title>
        <authorList>
            <person name="Rider S.D.Jr."/>
            <person name="Morgan M.S."/>
            <person name="Arlian L.G."/>
        </authorList>
    </citation>
    <scope>NUCLEOTIDE SEQUENCE [LARGE SCALE GENOMIC DNA]</scope>
    <source>
        <strain evidence="24">Arlian Lab</strain>
    </source>
</reference>
<keyword evidence="17 19" id="KW-0511">Multifunctional enzyme</keyword>
<dbReference type="InterPro" id="IPR047187">
    <property type="entry name" value="SF1_C_Upf1"/>
</dbReference>
<keyword evidence="9 19" id="KW-0378">Hydrolase</keyword>
<keyword evidence="6 19" id="KW-0479">Metal-binding</keyword>
<dbReference type="GO" id="GO:0033567">
    <property type="term" value="P:DNA replication, Okazaki fragment processing"/>
    <property type="evidence" value="ECO:0007669"/>
    <property type="project" value="UniProtKB-UniRule"/>
</dbReference>
<keyword evidence="5 19" id="KW-0540">Nuclease</keyword>
<evidence type="ECO:0000259" key="23">
    <source>
        <dbReference type="Pfam" id="PF13087"/>
    </source>
</evidence>
<evidence type="ECO:0000256" key="12">
    <source>
        <dbReference type="ARBA" id="ARBA00023004"/>
    </source>
</evidence>
<keyword evidence="13 19" id="KW-0411">Iron-sulfur</keyword>
<dbReference type="InterPro" id="IPR011604">
    <property type="entry name" value="PDDEXK-like_dom_sf"/>
</dbReference>
<evidence type="ECO:0000256" key="5">
    <source>
        <dbReference type="ARBA" id="ARBA00022722"/>
    </source>
</evidence>
<evidence type="ECO:0000256" key="13">
    <source>
        <dbReference type="ARBA" id="ARBA00023014"/>
    </source>
</evidence>
<dbReference type="GO" id="GO:0017108">
    <property type="term" value="F:5'-flap endonuclease activity"/>
    <property type="evidence" value="ECO:0007669"/>
    <property type="project" value="UniProtKB-UniRule"/>
</dbReference>
<keyword evidence="11 19" id="KW-0067">ATP-binding</keyword>
<evidence type="ECO:0000256" key="2">
    <source>
        <dbReference type="ARBA" id="ARBA00007913"/>
    </source>
</evidence>
<evidence type="ECO:0000256" key="14">
    <source>
        <dbReference type="ARBA" id="ARBA00023125"/>
    </source>
</evidence>
<dbReference type="Pfam" id="PF13087">
    <property type="entry name" value="AAA_12"/>
    <property type="match status" value="1"/>
</dbReference>
<evidence type="ECO:0000256" key="18">
    <source>
        <dbReference type="ARBA" id="ARBA00047995"/>
    </source>
</evidence>
<dbReference type="Proteomes" id="UP000616769">
    <property type="component" value="Unassembled WGS sequence"/>
</dbReference>
<dbReference type="CDD" id="cd18808">
    <property type="entry name" value="SF1_C_Upf1"/>
    <property type="match status" value="1"/>
</dbReference>
<dbReference type="InterPro" id="IPR041677">
    <property type="entry name" value="DNA2/NAM7_AAA_11"/>
</dbReference>
<feature type="domain" description="DNA2/NAM7 helicase-like C-terminal" evidence="23">
    <location>
        <begin position="754"/>
        <end position="1002"/>
    </location>
</feature>
<evidence type="ECO:0000313" key="25">
    <source>
        <dbReference type="Proteomes" id="UP000616769"/>
    </source>
</evidence>
<dbReference type="InterPro" id="IPR027417">
    <property type="entry name" value="P-loop_NTPase"/>
</dbReference>
<dbReference type="GO" id="GO:0006281">
    <property type="term" value="P:DNA repair"/>
    <property type="evidence" value="ECO:0007669"/>
    <property type="project" value="UniProtKB-KW"/>
</dbReference>
<dbReference type="PANTHER" id="PTHR10887:SF433">
    <property type="entry name" value="DNA REPLICATION ATP-DEPENDENT HELICASE_NUCLEASE DNA2"/>
    <property type="match status" value="1"/>
</dbReference>
<keyword evidence="15 19" id="KW-0234">DNA repair</keyword>
<dbReference type="InterPro" id="IPR045055">
    <property type="entry name" value="DNA2/NAM7-like"/>
</dbReference>
<dbReference type="GO" id="GO:0046872">
    <property type="term" value="F:metal ion binding"/>
    <property type="evidence" value="ECO:0007669"/>
    <property type="project" value="UniProtKB-UniRule"/>
</dbReference>
<keyword evidence="7 19" id="KW-0547">Nucleotide-binding</keyword>
<evidence type="ECO:0000256" key="17">
    <source>
        <dbReference type="ARBA" id="ARBA00023268"/>
    </source>
</evidence>
<keyword evidence="8 19" id="KW-0227">DNA damage</keyword>
<keyword evidence="14 19" id="KW-0238">DNA-binding</keyword>
<evidence type="ECO:0000259" key="21">
    <source>
        <dbReference type="Pfam" id="PF08696"/>
    </source>
</evidence>
<dbReference type="EC" id="3.1.-.-" evidence="19"/>
<dbReference type="VEuPathDB" id="VectorBase:SSCA004750"/>
<evidence type="ECO:0000256" key="1">
    <source>
        <dbReference type="ARBA" id="ARBA00001966"/>
    </source>
</evidence>
<evidence type="ECO:0000256" key="19">
    <source>
        <dbReference type="RuleBase" id="RU367041"/>
    </source>
</evidence>
<protein>
    <recommendedName>
        <fullName evidence="19">DNA replication ATP-dependent helicase/nuclease</fullName>
        <ecNumber evidence="19">3.1.-.-</ecNumber>
        <ecNumber evidence="19">3.6.4.12</ecNumber>
    </recommendedName>
</protein>
<dbReference type="GO" id="GO:0017116">
    <property type="term" value="F:single-stranded DNA helicase activity"/>
    <property type="evidence" value="ECO:0007669"/>
    <property type="project" value="UniProtKB-UniRule"/>
</dbReference>
<dbReference type="InterPro" id="IPR041679">
    <property type="entry name" value="DNA2/NAM7-like_C"/>
</dbReference>
<evidence type="ECO:0000256" key="7">
    <source>
        <dbReference type="ARBA" id="ARBA00022741"/>
    </source>
</evidence>
<dbReference type="Pfam" id="PF13086">
    <property type="entry name" value="AAA_11"/>
    <property type="match status" value="2"/>
</dbReference>
<feature type="domain" description="DNA2/NAM7 helicase helicase" evidence="22">
    <location>
        <begin position="635"/>
        <end position="704"/>
    </location>
</feature>
<dbReference type="Gene3D" id="3.40.50.300">
    <property type="entry name" value="P-loop containing nucleotide triphosphate hydrolases"/>
    <property type="match status" value="2"/>
</dbReference>
<comment type="caution">
    <text evidence="24">The sequence shown here is derived from an EMBL/GenBank/DDBJ whole genome shotgun (WGS) entry which is preliminary data.</text>
</comment>
<keyword evidence="10 19" id="KW-0347">Helicase</keyword>
<sequence>MIIDNQSGYLILRPDVLLSTTTLMSASYCKRKAWLTKMFEIYGEPNKSLLLGTIIHEIFQETIKRKQFKIEEIEKMFHDEVLKKFALEFYALNENLDELILEIRSYFKSISDWIRNYTERNSLNNPLFYINRLDDIENAIWSTKFGFIGKIDLSIEAMFEDKNNGTKVFNLIPLELKTGRKTFSVQHMGQVILYSFIMADKYINHKPTCGFLLYLKDEAKTERINSDKNVFRDLILLRNEFIKFYDKVGFIEDENRVDLLFRGPQALNTEYICKRCEHSLDCSLIHRCFDSAKSSDCDEKHYSDILLNHLDSKEIEFFKKMIMLLEIERQYALASDEFIFFWNFRSEQCEMSGIGLSKMKIKYQTKSSIVFQRSPRSALSTKFFTLNPDLKINSLDLIGRRIVISEEMINSTKTFSLYQSFCKKLCVIVGQISSFDDNLEEITIELDKDQINPLNVGTIYRIDILKTVSTRAMLINYSNLLRLMYADDPKAAELREIVINGRIPKFNINDCKVASFSKILQSPMLNDLNYQQKSCILGVLKTKCSLIFGSPGSGKTQTIVALIRILHQLGLSVLVTSFTHAAVDNIFLKLCEMDPNHQIEFVRTGSVQRIHPKLLKYSDHHLTQKWIEKCDLISMQKFYSTIPIVASTCLGVFNHPIFLKRQFDFCIIDEASQVFLSTSLGPLFNSQNFVLVGDQKQLPPVVQSPYARKLGLSDSLFNRLLTIAGKQDVCKLENSYSTLENINERKQDVDLKSIRIFPLFIQYRMNSIIMEVANKITYSGQLKCANKIIETISMLDRLEIEHQSRLNQFEKNYLHKIVSPNLEDSVVFIDTSEIEEANEINSNDSLSQSSIGSSSQNSQQSLPEDSQTGYVYNEFEVQLVIKIIQSFLQIYRKDFSSKNIGIISPFRRQVKRLLESFRLNSEFSANVLNDLEINTVDQYQGRDKDVIIYSCVKSFHRASRFDSQDSETSTPIVFDSELLKDERRLNVAITRAKRKLIIIGNRTTLKRYRPFRNLFQILNDKQLINLIDFDFRDIIECLR</sequence>